<keyword evidence="23" id="KW-1185">Reference proteome</keyword>
<feature type="compositionally biased region" description="Low complexity" evidence="16">
    <location>
        <begin position="165"/>
        <end position="197"/>
    </location>
</feature>
<feature type="region of interest" description="Disordered" evidence="16">
    <location>
        <begin position="385"/>
        <end position="568"/>
    </location>
</feature>
<feature type="compositionally biased region" description="Basic and acidic residues" evidence="16">
    <location>
        <begin position="400"/>
        <end position="422"/>
    </location>
</feature>
<dbReference type="GO" id="GO:0043161">
    <property type="term" value="P:proteasome-mediated ubiquitin-dependent protein catabolic process"/>
    <property type="evidence" value="ECO:0007669"/>
    <property type="project" value="TreeGrafter"/>
</dbReference>
<comment type="pathway">
    <text evidence="2">Protein modification; protein ubiquitination.</text>
</comment>
<feature type="compositionally biased region" description="Basic and acidic residues" evidence="16">
    <location>
        <begin position="1377"/>
        <end position="1397"/>
    </location>
</feature>
<evidence type="ECO:0000259" key="19">
    <source>
        <dbReference type="PROSITE" id="PS50199"/>
    </source>
</evidence>
<dbReference type="GO" id="GO:0097039">
    <property type="term" value="P:protein linear polyubiquitination"/>
    <property type="evidence" value="ECO:0007669"/>
    <property type="project" value="TreeGrafter"/>
</dbReference>
<keyword evidence="11" id="KW-0833">Ubl conjugation pathway</keyword>
<comment type="catalytic activity">
    <reaction evidence="1">
        <text>[E2 ubiquitin-conjugating enzyme]-S-ubiquitinyl-L-cysteine + [acceptor protein]-L-lysine = [E2 ubiquitin-conjugating enzyme]-L-cysteine + [acceptor protein]-N(6)-ubiquitinyl-L-lysine.</text>
        <dbReference type="EC" id="2.3.2.31"/>
    </reaction>
</comment>
<feature type="region of interest" description="Disordered" evidence="16">
    <location>
        <begin position="954"/>
        <end position="991"/>
    </location>
</feature>
<dbReference type="Gene3D" id="3.30.40.10">
    <property type="entry name" value="Zinc/RING finger domain, C3HC4 (zinc finger)"/>
    <property type="match status" value="1"/>
</dbReference>
<feature type="region of interest" description="Disordered" evidence="16">
    <location>
        <begin position="1736"/>
        <end position="1770"/>
    </location>
</feature>
<dbReference type="FunFam" id="3.30.40.10:FF:000137">
    <property type="entry name" value="RanBP-type and C3HC4-type zinc finger-containing protein 1"/>
    <property type="match status" value="1"/>
</dbReference>
<feature type="region of interest" description="Disordered" evidence="16">
    <location>
        <begin position="1544"/>
        <end position="1616"/>
    </location>
</feature>
<dbReference type="InterPro" id="IPR036859">
    <property type="entry name" value="CAP-Gly_dom_sf"/>
</dbReference>
<dbReference type="SMART" id="SM00547">
    <property type="entry name" value="ZnF_RBZ"/>
    <property type="match status" value="2"/>
</dbReference>
<dbReference type="CDD" id="cd20358">
    <property type="entry name" value="Rcat_RBR_HOIL1"/>
    <property type="match status" value="1"/>
</dbReference>
<keyword evidence="6" id="KW-0597">Phosphoprotein</keyword>
<evidence type="ECO:0000256" key="12">
    <source>
        <dbReference type="ARBA" id="ARBA00022833"/>
    </source>
</evidence>
<evidence type="ECO:0000256" key="6">
    <source>
        <dbReference type="ARBA" id="ARBA00022553"/>
    </source>
</evidence>
<name>A0A8S1BZ44_9INSE</name>
<dbReference type="InterPro" id="IPR047559">
    <property type="entry name" value="HOIL1_RBR_mRING-HC-C3HC3D"/>
</dbReference>
<keyword evidence="13" id="KW-0143">Chaperone</keyword>
<dbReference type="SMART" id="SM00213">
    <property type="entry name" value="UBQ"/>
    <property type="match status" value="1"/>
</dbReference>
<dbReference type="InterPro" id="IPR044066">
    <property type="entry name" value="TRIAD_supradom"/>
</dbReference>
<feature type="region of interest" description="Disordered" evidence="16">
    <location>
        <begin position="644"/>
        <end position="673"/>
    </location>
</feature>
<feature type="region of interest" description="Disordered" evidence="16">
    <location>
        <begin position="1939"/>
        <end position="2030"/>
    </location>
</feature>
<keyword evidence="7" id="KW-0808">Transferase</keyword>
<feature type="compositionally biased region" description="Polar residues" evidence="16">
    <location>
        <begin position="1419"/>
        <end position="1430"/>
    </location>
</feature>
<dbReference type="InterPro" id="IPR029071">
    <property type="entry name" value="Ubiquitin-like_domsf"/>
</dbReference>
<evidence type="ECO:0000256" key="15">
    <source>
        <dbReference type="SAM" id="Coils"/>
    </source>
</evidence>
<feature type="coiled-coil region" evidence="15">
    <location>
        <begin position="2109"/>
        <end position="2137"/>
    </location>
</feature>
<dbReference type="PROSITE" id="PS50245">
    <property type="entry name" value="CAP_GLY_2"/>
    <property type="match status" value="1"/>
</dbReference>
<feature type="domain" description="CAP-Gly" evidence="20">
    <location>
        <begin position="45"/>
        <end position="82"/>
    </location>
</feature>
<evidence type="ECO:0000256" key="13">
    <source>
        <dbReference type="ARBA" id="ARBA00023186"/>
    </source>
</evidence>
<feature type="domain" description="Ubiquitin-like" evidence="17">
    <location>
        <begin position="1859"/>
        <end position="1929"/>
    </location>
</feature>
<feature type="compositionally biased region" description="Polar residues" evidence="16">
    <location>
        <begin position="532"/>
        <end position="544"/>
    </location>
</feature>
<feature type="compositionally biased region" description="Low complexity" evidence="16">
    <location>
        <begin position="1751"/>
        <end position="1770"/>
    </location>
</feature>
<feature type="compositionally biased region" description="Basic and acidic residues" evidence="16">
    <location>
        <begin position="848"/>
        <end position="858"/>
    </location>
</feature>
<feature type="compositionally biased region" description="Basic residues" evidence="16">
    <location>
        <begin position="495"/>
        <end position="506"/>
    </location>
</feature>
<dbReference type="CDD" id="cd20345">
    <property type="entry name" value="BRcat_RBR_HOIL1"/>
    <property type="match status" value="1"/>
</dbReference>
<dbReference type="Proteomes" id="UP000494165">
    <property type="component" value="Unassembled WGS sequence"/>
</dbReference>
<dbReference type="PROSITE" id="PS50053">
    <property type="entry name" value="UBIQUITIN_2"/>
    <property type="match status" value="1"/>
</dbReference>
<dbReference type="GO" id="GO:0061630">
    <property type="term" value="F:ubiquitin protein ligase activity"/>
    <property type="evidence" value="ECO:0007669"/>
    <property type="project" value="UniProtKB-EC"/>
</dbReference>
<feature type="domain" description="RanBP2-type" evidence="19">
    <location>
        <begin position="2066"/>
        <end position="2099"/>
    </location>
</feature>
<dbReference type="InterPro" id="IPR047558">
    <property type="entry name" value="BRcat_RBR_HOIL1"/>
</dbReference>
<evidence type="ECO:0000313" key="23">
    <source>
        <dbReference type="Proteomes" id="UP000494165"/>
    </source>
</evidence>
<dbReference type="GO" id="GO:0009893">
    <property type="term" value="P:positive regulation of metabolic process"/>
    <property type="evidence" value="ECO:0007669"/>
    <property type="project" value="UniProtKB-ARBA"/>
</dbReference>
<feature type="compositionally biased region" description="Low complexity" evidence="16">
    <location>
        <begin position="645"/>
        <end position="673"/>
    </location>
</feature>
<keyword evidence="12" id="KW-0862">Zinc</keyword>
<dbReference type="Gene3D" id="3.10.20.90">
    <property type="entry name" value="Phosphatidylinositol 3-kinase Catalytic Subunit, Chain A, domain 1"/>
    <property type="match status" value="1"/>
</dbReference>
<evidence type="ECO:0000256" key="9">
    <source>
        <dbReference type="ARBA" id="ARBA00022737"/>
    </source>
</evidence>
<dbReference type="InterPro" id="IPR000938">
    <property type="entry name" value="CAP-Gly_domain"/>
</dbReference>
<evidence type="ECO:0000256" key="4">
    <source>
        <dbReference type="ARBA" id="ARBA00012251"/>
    </source>
</evidence>
<evidence type="ECO:0000256" key="14">
    <source>
        <dbReference type="PROSITE-ProRule" id="PRU00322"/>
    </source>
</evidence>
<dbReference type="EC" id="2.3.2.31" evidence="4"/>
<organism evidence="22 23">
    <name type="scientific">Cloeon dipterum</name>
    <dbReference type="NCBI Taxonomy" id="197152"/>
    <lineage>
        <taxon>Eukaryota</taxon>
        <taxon>Metazoa</taxon>
        <taxon>Ecdysozoa</taxon>
        <taxon>Arthropoda</taxon>
        <taxon>Hexapoda</taxon>
        <taxon>Insecta</taxon>
        <taxon>Pterygota</taxon>
        <taxon>Palaeoptera</taxon>
        <taxon>Ephemeroptera</taxon>
        <taxon>Pisciforma</taxon>
        <taxon>Baetidae</taxon>
        <taxon>Cloeon</taxon>
    </lineage>
</organism>
<dbReference type="PROSITE" id="PS00518">
    <property type="entry name" value="ZF_RING_1"/>
    <property type="match status" value="1"/>
</dbReference>
<dbReference type="Pfam" id="PF01302">
    <property type="entry name" value="CAP_GLY"/>
    <property type="match status" value="1"/>
</dbReference>
<feature type="compositionally biased region" description="Basic and acidic residues" evidence="16">
    <location>
        <begin position="235"/>
        <end position="251"/>
    </location>
</feature>
<dbReference type="SMART" id="SM00184">
    <property type="entry name" value="RING"/>
    <property type="match status" value="1"/>
</dbReference>
<keyword evidence="15" id="KW-0175">Coiled coil</keyword>
<evidence type="ECO:0000256" key="8">
    <source>
        <dbReference type="ARBA" id="ARBA00022723"/>
    </source>
</evidence>
<accession>A0A8S1BZ44</accession>
<evidence type="ECO:0000256" key="7">
    <source>
        <dbReference type="ARBA" id="ARBA00022679"/>
    </source>
</evidence>
<dbReference type="InterPro" id="IPR000626">
    <property type="entry name" value="Ubiquitin-like_dom"/>
</dbReference>
<feature type="domain" description="RING-type" evidence="18">
    <location>
        <begin position="2160"/>
        <end position="2205"/>
    </location>
</feature>
<dbReference type="InterPro" id="IPR051628">
    <property type="entry name" value="LUBAC_E3_Ligases"/>
</dbReference>
<feature type="compositionally biased region" description="Acidic residues" evidence="16">
    <location>
        <begin position="423"/>
        <end position="433"/>
    </location>
</feature>
<feature type="compositionally biased region" description="Basic and acidic residues" evidence="16">
    <location>
        <begin position="357"/>
        <end position="371"/>
    </location>
</feature>
<comment type="caution">
    <text evidence="22">The sequence shown here is derived from an EMBL/GenBank/DDBJ whole genome shotgun (WGS) entry which is preliminary data.</text>
</comment>
<feature type="compositionally biased region" description="Polar residues" evidence="16">
    <location>
        <begin position="1589"/>
        <end position="1598"/>
    </location>
</feature>
<dbReference type="InterPro" id="IPR013083">
    <property type="entry name" value="Znf_RING/FYVE/PHD"/>
</dbReference>
<dbReference type="InterPro" id="IPR036443">
    <property type="entry name" value="Znf_RanBP2_sf"/>
</dbReference>
<dbReference type="PROSITE" id="PS51873">
    <property type="entry name" value="TRIAD"/>
    <property type="match status" value="1"/>
</dbReference>
<feature type="region of interest" description="Disordered" evidence="16">
    <location>
        <begin position="141"/>
        <end position="251"/>
    </location>
</feature>
<dbReference type="CDD" id="cd16633">
    <property type="entry name" value="mRING-HC-C3HC3D_RBR_HOIL1"/>
    <property type="match status" value="1"/>
</dbReference>
<keyword evidence="8" id="KW-0479">Metal-binding</keyword>
<proteinExistence type="inferred from homology"/>
<feature type="region of interest" description="Disordered" evidence="16">
    <location>
        <begin position="1126"/>
        <end position="1213"/>
    </location>
</feature>
<keyword evidence="10 14" id="KW-0863">Zinc-finger</keyword>
<dbReference type="Pfam" id="PF00240">
    <property type="entry name" value="ubiquitin"/>
    <property type="match status" value="1"/>
</dbReference>
<dbReference type="Gene3D" id="2.30.30.190">
    <property type="entry name" value="CAP Gly-rich-like domain"/>
    <property type="match status" value="1"/>
</dbReference>
<feature type="region of interest" description="Disordered" evidence="16">
    <location>
        <begin position="1464"/>
        <end position="1503"/>
    </location>
</feature>
<evidence type="ECO:0000259" key="21">
    <source>
        <dbReference type="PROSITE" id="PS51873"/>
    </source>
</evidence>
<feature type="region of interest" description="Disordered" evidence="16">
    <location>
        <begin position="1672"/>
        <end position="1718"/>
    </location>
</feature>
<dbReference type="InterPro" id="IPR047557">
    <property type="entry name" value="Rcat_RBR_HOIL1"/>
</dbReference>
<dbReference type="OrthoDB" id="261960at2759"/>
<dbReference type="GO" id="GO:0008270">
    <property type="term" value="F:zinc ion binding"/>
    <property type="evidence" value="ECO:0007669"/>
    <property type="project" value="UniProtKB-KW"/>
</dbReference>
<feature type="compositionally biased region" description="Basic and acidic residues" evidence="16">
    <location>
        <begin position="1140"/>
        <end position="1174"/>
    </location>
</feature>
<dbReference type="InterPro" id="IPR001841">
    <property type="entry name" value="Znf_RING"/>
</dbReference>
<dbReference type="PROSITE" id="PS01358">
    <property type="entry name" value="ZF_RANBP2_1"/>
    <property type="match status" value="2"/>
</dbReference>
<dbReference type="SUPFAM" id="SSF54236">
    <property type="entry name" value="Ubiquitin-like"/>
    <property type="match status" value="1"/>
</dbReference>
<evidence type="ECO:0000256" key="2">
    <source>
        <dbReference type="ARBA" id="ARBA00004906"/>
    </source>
</evidence>
<feature type="region of interest" description="Disordered" evidence="16">
    <location>
        <begin position="328"/>
        <end position="371"/>
    </location>
</feature>
<evidence type="ECO:0000259" key="18">
    <source>
        <dbReference type="PROSITE" id="PS50089"/>
    </source>
</evidence>
<sequence>MLEHRQQQNPPFLVGERAVWLGSGSGLPQGGHVRWIGKLPGMGSGWSVGLELDKELPYGGIDGSWCGRQLFQCRTKHGLLVPASVVAKEDSLLRSFGEFQIRRHNTPVALIPGIPCSPCLIQGVAPVITKSQQSPRLETRSFALPGEASPRATKAPVPKPKRTKSSASSSRASSQQSVVSRSRRAPTSPDPSSSADDTLSRPVVKPVRRNSKKAREQAEFAKLIAQQAQRPTPRVAKDAPQRVDSKGEEVRHAFQPLPKSAFAPPLDSLPIDDSVLKLLASRLPQLSGVSILSEPQAPKKTPRRSVDEAAKVDLSVLPASAIRVPKEFSRQIQQSEKAPAQKQPERTEEEPAIVKVDPVKEEVESEKVQEEPLKVEEVEIREEFLEKEEEKPELPQVLEIAHEIPKEESKESVVEADSKEPDAGSESEVEVFEDAATTGEPEREAETAASVEPIEEEEEEEEEKEDSCSSPAPPPPPKSKKDGKAGHFHTAPARPNRHRSSVKKRAPLPPINSCAEKEEEEESSKAEVSAENNQHSAAADTSTPPRVPLRRHNSLNGPRRPLSDVAPAQTTEELIYQWFDAIGDAPAAPPRHHARPDSMNSSQPQTKGSPSISPSISITSFEDAVAAADAIYSERYDKQFANLDSGSSVASSTSSSTATFTSNTNHSSNSNRRSGGILSFLKWLRKTDSGSPNSGSEEQQQVISKESPLSRSSSTNSLGTVVSATSSFAFVKPAAYHNNNNKASLHYAPPAADSDTYRLRIRQRERSRILDKGLTFKRKYKLRHFACSQETVFSDTLKPIARGKRKAPAPPVPKSEHYSELSLPINLEHRKRMEIMEPNVQVKLHRRSASESAKDKRAGAYLHVRGKRKAPQPPSRQQQVLRPVTNFPSLGRNKKRQAPTPPPLEENTARLSPDEKQRLIDCINRAKNSSPTSNLQGPALITAPPIILAAPEMPPQSPTPSSANLSPKPWYKRPPKFSPMKLGNKKPEETEMPEVNYARVLPDPTKRKSMQFQALTKFSDIDKEAAALIQNNQQKAAELLAARNNSYYMPIEGAAKLENETVKVEKTTDTPIETVIEEPKAEEEAAAKAPPTKGLISKFNAISNISKVTVNSSKAALVGLLINNESKNQNGKKTPPVRVVQEEKKEEAAAVEAKTKSEVEEKKKPDETKNEETPAVKIATTSLYPKLTALETPQPEPEEKKETPLPLSIHGAPEGLTLNRQKKKMWICPRCTLENENWRFTCDACNMWRPSKGPDEAPLPAAEAAGVNTVEEASNSIQKMANDVTKEEEAFKKPEPIGPIDWEVELKHYFPEKKSPERKRESPPKMNAKVAEAIKILEGKKSPPPGPVYVKTPEKKTEVQKPTPVYAVSMKNSKPFVMEEGRKQPVEGKDQAEEKKTPMAVAETFIGGRTEADEKKTKPQTASSSQQTTKPLEGGKVVGSNEPTTPKDVDEVRKARLAFFNKEEKAVEAKPPASPRLSRAAKTPAQAVAIAETPPSPKVSRTVEISTDTTGLVVTLKEKGAAVVAAANAADLEEKLRIKEKLKEMKNSLPKEPTTAPMKATEPFSNKGAIKKSPPAQEKRQAPVLKPNKVSSAAQTSGAIVKTSVKDQSPRAPANGSPVVVKKIIARSPSFKGNGTFLLMGPKDFASIEATKSNKTLAPPETQHVYANIPSPGLVPSGNPAIKNASPKPEVKSPEPAASVLTPPPPAQKVPSPILKNRPGIKPVMVKVELNAQVEDDYGDDDDDDEDEYDQSSLSGAADSGSAAGSVGDSSDIEKLAGTLTQPKGIAEFKADLATSPPQKAQNTLAVNRLLRRLENAIANGQHRTAAGLARDLARLKINCKVERQRIKTKEPEMFTVDMYVEDKVSHQGPIPLSVYASMTVGELKAKVQQEFEIPADVQRWILGKKLASDDNKTLQQHSVASGGCVVFLYLVAPPERNDSASPATNRDSPAVVATPPPPPAEDRILPPAPENQRGPGWYYNFEEDRYSYCESSEESDPEEEPKNVQPLPPEPAPRKERTPPIPAPRQLTPPLAVPEEDLLEDGNVAAAQPEASFEPTAPPASLEKKPAVVQIGWTCPLCTLINPPTRPGCAACTTDRPADYKIPDENEISDQEAKRLQQEEENDQALENQAAQENGANNYEALVALENMDLVPNMEPFDCPVCFGSFPVGEGAMLRECLHTFCRPCLAHTAQFSEEVEVRCPFRNDQYTCDATLQEREVRALVAPDVYDKLQAKSVAQAENKIKNAFHCKTPDCRGWCIFEDNVNDFRCPVCGHHNCLTCQAIHDGINCKQYQERVTQASETDAEAMRTKAMLQEMVERGEALCCPTCKVVLMKKWGCDWLRCSMCKTEICWVTRGPRWGAAGKGDISGGCKCGVNGVKCHPKCNYCH</sequence>
<feature type="compositionally biased region" description="Low complexity" evidence="16">
    <location>
        <begin position="707"/>
        <end position="716"/>
    </location>
</feature>
<dbReference type="Gene3D" id="2.30.30.380">
    <property type="entry name" value="Zn-finger domain of Sec23/24"/>
    <property type="match status" value="1"/>
</dbReference>
<dbReference type="PROSITE" id="PS50199">
    <property type="entry name" value="ZF_RANBP2_2"/>
    <property type="match status" value="2"/>
</dbReference>
<feature type="domain" description="RanBP2-type" evidence="19">
    <location>
        <begin position="1222"/>
        <end position="1251"/>
    </location>
</feature>
<evidence type="ECO:0000256" key="1">
    <source>
        <dbReference type="ARBA" id="ARBA00001798"/>
    </source>
</evidence>
<evidence type="ECO:0000313" key="22">
    <source>
        <dbReference type="EMBL" id="CAB3361077.1"/>
    </source>
</evidence>
<feature type="compositionally biased region" description="Acidic residues" evidence="16">
    <location>
        <begin position="453"/>
        <end position="465"/>
    </location>
</feature>
<comment type="similarity">
    <text evidence="3">Belongs to the RBR family.</text>
</comment>
<dbReference type="InterPro" id="IPR001876">
    <property type="entry name" value="Znf_RanBP2"/>
</dbReference>
<dbReference type="PANTHER" id="PTHR22770">
    <property type="entry name" value="UBIQUITIN CONJUGATING ENZYME 7 INTERACTING PROTEIN-RELATED"/>
    <property type="match status" value="1"/>
</dbReference>
<evidence type="ECO:0000256" key="3">
    <source>
        <dbReference type="ARBA" id="ARBA00008278"/>
    </source>
</evidence>
<dbReference type="InterPro" id="IPR017907">
    <property type="entry name" value="Znf_RING_CS"/>
</dbReference>
<dbReference type="SMART" id="SM01052">
    <property type="entry name" value="CAP_GLY"/>
    <property type="match status" value="1"/>
</dbReference>
<feature type="region of interest" description="Disordered" evidence="16">
    <location>
        <begin position="840"/>
        <end position="915"/>
    </location>
</feature>
<dbReference type="GO" id="GO:0043130">
    <property type="term" value="F:ubiquitin binding"/>
    <property type="evidence" value="ECO:0007669"/>
    <property type="project" value="TreeGrafter"/>
</dbReference>
<feature type="compositionally biased region" description="Acidic residues" evidence="16">
    <location>
        <begin position="1736"/>
        <end position="1750"/>
    </location>
</feature>
<feature type="region of interest" description="Disordered" evidence="16">
    <location>
        <begin position="688"/>
        <end position="716"/>
    </location>
</feature>
<dbReference type="EMBL" id="CADEPI010000005">
    <property type="protein sequence ID" value="CAB3361077.1"/>
    <property type="molecule type" value="Genomic_DNA"/>
</dbReference>
<evidence type="ECO:0000259" key="20">
    <source>
        <dbReference type="PROSITE" id="PS50245"/>
    </source>
</evidence>
<dbReference type="GO" id="GO:0071797">
    <property type="term" value="C:LUBAC complex"/>
    <property type="evidence" value="ECO:0007669"/>
    <property type="project" value="TreeGrafter"/>
</dbReference>
<dbReference type="PANTHER" id="PTHR22770:SF13">
    <property type="entry name" value="RING-TYPE DOMAIN-CONTAINING PROTEIN"/>
    <property type="match status" value="1"/>
</dbReference>
<feature type="compositionally biased region" description="Polar residues" evidence="16">
    <location>
        <begin position="598"/>
        <end position="608"/>
    </location>
</feature>
<feature type="region of interest" description="Disordered" evidence="16">
    <location>
        <begin position="1335"/>
        <end position="1451"/>
    </location>
</feature>
<evidence type="ECO:0000259" key="17">
    <source>
        <dbReference type="PROSITE" id="PS50053"/>
    </source>
</evidence>
<dbReference type="SUPFAM" id="SSF57850">
    <property type="entry name" value="RING/U-box"/>
    <property type="match status" value="3"/>
</dbReference>
<protein>
    <recommendedName>
        <fullName evidence="5">RanBP-type and C3HC4-type zinc finger-containing protein 1</fullName>
        <ecNumber evidence="4">2.3.2.31</ecNumber>
    </recommendedName>
</protein>
<evidence type="ECO:0000256" key="10">
    <source>
        <dbReference type="ARBA" id="ARBA00022771"/>
    </source>
</evidence>
<gene>
    <name evidence="22" type="ORF">CLODIP_2_CD11441</name>
</gene>
<dbReference type="PROSITE" id="PS50089">
    <property type="entry name" value="ZF_RING_2"/>
    <property type="match status" value="1"/>
</dbReference>
<evidence type="ECO:0000256" key="16">
    <source>
        <dbReference type="SAM" id="MobiDB-lite"/>
    </source>
</evidence>
<evidence type="ECO:0000256" key="11">
    <source>
        <dbReference type="ARBA" id="ARBA00022786"/>
    </source>
</evidence>
<feature type="region of interest" description="Disordered" evidence="16">
    <location>
        <begin position="585"/>
        <end position="615"/>
    </location>
</feature>
<keyword evidence="9" id="KW-0677">Repeat</keyword>
<evidence type="ECO:0000256" key="5">
    <source>
        <dbReference type="ARBA" id="ARBA00017887"/>
    </source>
</evidence>
<dbReference type="SUPFAM" id="SSF90209">
    <property type="entry name" value="Ran binding protein zinc finger-like"/>
    <property type="match status" value="1"/>
</dbReference>
<feature type="domain" description="RING-type" evidence="21">
    <location>
        <begin position="2156"/>
        <end position="2384"/>
    </location>
</feature>
<reference evidence="22 23" key="1">
    <citation type="submission" date="2020-04" db="EMBL/GenBank/DDBJ databases">
        <authorList>
            <person name="Alioto T."/>
            <person name="Alioto T."/>
            <person name="Gomez Garrido J."/>
        </authorList>
    </citation>
    <scope>NUCLEOTIDE SEQUENCE [LARGE SCALE GENOMIC DNA]</scope>
</reference>
<dbReference type="SUPFAM" id="SSF74924">
    <property type="entry name" value="Cap-Gly domain"/>
    <property type="match status" value="1"/>
</dbReference>
<feature type="compositionally biased region" description="Polar residues" evidence="16">
    <location>
        <begin position="689"/>
        <end position="704"/>
    </location>
</feature>